<dbReference type="RefSeq" id="WP_319061434.1">
    <property type="nucleotide sequence ID" value="NZ_JARAYT010000001.1"/>
</dbReference>
<organism evidence="2 3">
    <name type="scientific">Streptomyces europaeiscabiei</name>
    <dbReference type="NCBI Taxonomy" id="146819"/>
    <lineage>
        <taxon>Bacteria</taxon>
        <taxon>Bacillati</taxon>
        <taxon>Actinomycetota</taxon>
        <taxon>Actinomycetes</taxon>
        <taxon>Kitasatosporales</taxon>
        <taxon>Streptomycetaceae</taxon>
        <taxon>Streptomyces</taxon>
    </lineage>
</organism>
<reference evidence="2 3" key="1">
    <citation type="journal article" date="2023" name="Microb. Genom.">
        <title>Mesoterricola silvestris gen. nov., sp. nov., Mesoterricola sediminis sp. nov., Geothrix oryzae sp. nov., Geothrix edaphica sp. nov., Geothrix rubra sp. nov., and Geothrix limicola sp. nov., six novel members of Acidobacteriota isolated from soils.</title>
        <authorList>
            <person name="Weisberg A.J."/>
            <person name="Pearce E."/>
            <person name="Kramer C.G."/>
            <person name="Chang J.H."/>
            <person name="Clarke C.R."/>
        </authorList>
    </citation>
    <scope>NUCLEOTIDE SEQUENCE [LARGE SCALE GENOMIC DNA]</scope>
    <source>
        <strain evidence="2 3">ID09-01A</strain>
    </source>
</reference>
<protein>
    <recommendedName>
        <fullName evidence="4">Integral membrane protein</fullName>
    </recommendedName>
</protein>
<keyword evidence="1" id="KW-1133">Transmembrane helix</keyword>
<feature type="transmembrane region" description="Helical" evidence="1">
    <location>
        <begin position="58"/>
        <end position="76"/>
    </location>
</feature>
<gene>
    <name evidence="2" type="ORF">PV662_01595</name>
</gene>
<evidence type="ECO:0000256" key="1">
    <source>
        <dbReference type="SAM" id="Phobius"/>
    </source>
</evidence>
<evidence type="ECO:0000313" key="2">
    <source>
        <dbReference type="EMBL" id="MDX3698469.1"/>
    </source>
</evidence>
<evidence type="ECO:0000313" key="3">
    <source>
        <dbReference type="Proteomes" id="UP001271274"/>
    </source>
</evidence>
<feature type="transmembrane region" description="Helical" evidence="1">
    <location>
        <begin position="6"/>
        <end position="24"/>
    </location>
</feature>
<name>A0ABU4N678_9ACTN</name>
<proteinExistence type="predicted"/>
<keyword evidence="3" id="KW-1185">Reference proteome</keyword>
<sequence>MDSYTLAWGAWLAAFAAIEGRALMRKQPGDTLSEHVWRWFGVAQRDPMPSGWTRVRRFSLLAGCVWLAAHFLTGGWV</sequence>
<evidence type="ECO:0008006" key="4">
    <source>
        <dbReference type="Google" id="ProtNLM"/>
    </source>
</evidence>
<dbReference type="EMBL" id="JARAYU010000001">
    <property type="protein sequence ID" value="MDX3698469.1"/>
    <property type="molecule type" value="Genomic_DNA"/>
</dbReference>
<keyword evidence="1" id="KW-0472">Membrane</keyword>
<dbReference type="Proteomes" id="UP001271274">
    <property type="component" value="Unassembled WGS sequence"/>
</dbReference>
<keyword evidence="1" id="KW-0812">Transmembrane</keyword>
<comment type="caution">
    <text evidence="2">The sequence shown here is derived from an EMBL/GenBank/DDBJ whole genome shotgun (WGS) entry which is preliminary data.</text>
</comment>
<accession>A0ABU4N678</accession>